<dbReference type="GO" id="GO:0008168">
    <property type="term" value="F:methyltransferase activity"/>
    <property type="evidence" value="ECO:0007669"/>
    <property type="project" value="UniProtKB-KW"/>
</dbReference>
<keyword evidence="1" id="KW-0489">Methyltransferase</keyword>
<dbReference type="Pfam" id="PF13649">
    <property type="entry name" value="Methyltransf_25"/>
    <property type="match status" value="1"/>
</dbReference>
<dbReference type="InterPro" id="IPR029063">
    <property type="entry name" value="SAM-dependent_MTases_sf"/>
</dbReference>
<evidence type="ECO:0000313" key="4">
    <source>
        <dbReference type="EMBL" id="KAJ3657569.1"/>
    </source>
</evidence>
<dbReference type="AlphaFoldDB" id="A0AA38IQK0"/>
<keyword evidence="2" id="KW-0808">Transferase</keyword>
<reference evidence="4" key="1">
    <citation type="journal article" date="2023" name="G3 (Bethesda)">
        <title>Whole genome assemblies of Zophobas morio and Tenebrio molitor.</title>
        <authorList>
            <person name="Kaur S."/>
            <person name="Stinson S.A."/>
            <person name="diCenzo G.C."/>
        </authorList>
    </citation>
    <scope>NUCLEOTIDE SEQUENCE</scope>
    <source>
        <strain evidence="4">QUZm001</strain>
    </source>
</reference>
<dbReference type="Gene3D" id="3.40.50.150">
    <property type="entry name" value="Vaccinia Virus protein VP39"/>
    <property type="match status" value="1"/>
</dbReference>
<protein>
    <recommendedName>
        <fullName evidence="3">Methyltransferase domain-containing protein</fullName>
    </recommendedName>
</protein>
<dbReference type="GO" id="GO:0032259">
    <property type="term" value="P:methylation"/>
    <property type="evidence" value="ECO:0007669"/>
    <property type="project" value="UniProtKB-KW"/>
</dbReference>
<evidence type="ECO:0000259" key="3">
    <source>
        <dbReference type="Pfam" id="PF13649"/>
    </source>
</evidence>
<dbReference type="PANTHER" id="PTHR43861:SF1">
    <property type="entry name" value="TRANS-ACONITATE 2-METHYLTRANSFERASE"/>
    <property type="match status" value="1"/>
</dbReference>
<keyword evidence="5" id="KW-1185">Reference proteome</keyword>
<feature type="domain" description="Methyltransferase" evidence="3">
    <location>
        <begin position="38"/>
        <end position="138"/>
    </location>
</feature>
<name>A0AA38IQK0_9CUCU</name>
<dbReference type="PANTHER" id="PTHR43861">
    <property type="entry name" value="TRANS-ACONITATE 2-METHYLTRANSFERASE-RELATED"/>
    <property type="match status" value="1"/>
</dbReference>
<dbReference type="EMBL" id="JALNTZ010000003">
    <property type="protein sequence ID" value="KAJ3657569.1"/>
    <property type="molecule type" value="Genomic_DNA"/>
</dbReference>
<evidence type="ECO:0000313" key="5">
    <source>
        <dbReference type="Proteomes" id="UP001168821"/>
    </source>
</evidence>
<dbReference type="Proteomes" id="UP001168821">
    <property type="component" value="Unassembled WGS sequence"/>
</dbReference>
<dbReference type="InterPro" id="IPR041698">
    <property type="entry name" value="Methyltransf_25"/>
</dbReference>
<gene>
    <name evidence="4" type="ORF">Zmor_009359</name>
</gene>
<comment type="caution">
    <text evidence="4">The sequence shown here is derived from an EMBL/GenBank/DDBJ whole genome shotgun (WGS) entry which is preliminary data.</text>
</comment>
<proteinExistence type="predicted"/>
<accession>A0AA38IQK0</accession>
<organism evidence="4 5">
    <name type="scientific">Zophobas morio</name>
    <dbReference type="NCBI Taxonomy" id="2755281"/>
    <lineage>
        <taxon>Eukaryota</taxon>
        <taxon>Metazoa</taxon>
        <taxon>Ecdysozoa</taxon>
        <taxon>Arthropoda</taxon>
        <taxon>Hexapoda</taxon>
        <taxon>Insecta</taxon>
        <taxon>Pterygota</taxon>
        <taxon>Neoptera</taxon>
        <taxon>Endopterygota</taxon>
        <taxon>Coleoptera</taxon>
        <taxon>Polyphaga</taxon>
        <taxon>Cucujiformia</taxon>
        <taxon>Tenebrionidae</taxon>
        <taxon>Zophobas</taxon>
    </lineage>
</organism>
<evidence type="ECO:0000256" key="1">
    <source>
        <dbReference type="ARBA" id="ARBA00022603"/>
    </source>
</evidence>
<sequence>MNDDAVLYSKHSNLQKSDAAYILDKYSNLLNWRDGDKILDVGAGEGSVSIEVLLPRLPTNFHKLTLSDISPQMLKFAQERCEDSRLDCLLMDISVVVPESLHQQFDHIFSFYCLQWVADENRQEQAWKNIFDLLKPGGDTLVTIIATGPLFDFSESMAKMEKWAPFMGNVKRVISPYHHIENPADKLKNFLEKTGFLVKVCETEERCYVYSSTSQFLDWGFSVNPFIKTLPENERPSFIEEYKRQVFTHKKIIVEKGDNGGEKIHKMYTMLTACASKPLY</sequence>
<dbReference type="CDD" id="cd02440">
    <property type="entry name" value="AdoMet_MTases"/>
    <property type="match status" value="1"/>
</dbReference>
<dbReference type="SUPFAM" id="SSF53335">
    <property type="entry name" value="S-adenosyl-L-methionine-dependent methyltransferases"/>
    <property type="match status" value="1"/>
</dbReference>
<evidence type="ECO:0000256" key="2">
    <source>
        <dbReference type="ARBA" id="ARBA00022679"/>
    </source>
</evidence>